<dbReference type="GO" id="GO:0046872">
    <property type="term" value="F:metal ion binding"/>
    <property type="evidence" value="ECO:0007669"/>
    <property type="project" value="UniProtKB-KW"/>
</dbReference>
<evidence type="ECO:0000313" key="13">
    <source>
        <dbReference type="Proteomes" id="UP000177583"/>
    </source>
</evidence>
<name>A0A1F6GZ32_9PROT</name>
<dbReference type="Pfam" id="PF02951">
    <property type="entry name" value="GSH-S_N"/>
    <property type="match status" value="1"/>
</dbReference>
<gene>
    <name evidence="10" type="primary">gshB</name>
    <name evidence="12" type="ORF">A2557_02680</name>
</gene>
<evidence type="ECO:0000256" key="6">
    <source>
        <dbReference type="ARBA" id="ARBA00022741"/>
    </source>
</evidence>
<dbReference type="UniPathway" id="UPA00142">
    <property type="reaction ID" value="UER00210"/>
</dbReference>
<dbReference type="Pfam" id="PF02955">
    <property type="entry name" value="GSH-S_ATP"/>
    <property type="match status" value="1"/>
</dbReference>
<evidence type="ECO:0000256" key="2">
    <source>
        <dbReference type="ARBA" id="ARBA00001946"/>
    </source>
</evidence>
<evidence type="ECO:0000256" key="10">
    <source>
        <dbReference type="HAMAP-Rule" id="MF_00162"/>
    </source>
</evidence>
<evidence type="ECO:0000256" key="5">
    <source>
        <dbReference type="ARBA" id="ARBA00022723"/>
    </source>
</evidence>
<sequence length="322" mass="35936">MELPLHFLFWMDPYETLNLETETSLLMMGELMKLGHQVDWVEMEGLSMEGADLWGQVRSLRAVKPFALTPPVHKPLGGYDALVVRKDPPFEINYYHSTLLLDHLPKRVVQINPVAALRQFNEKLFGLFWPHLTPPTWTGMDLEGLLAFALEHQKIVVKPLDDCSGRGITLVEAAQPGLRENLADLLGAGPGKKRFVTAQRFIPKVSEGDKRIYLVNGKPLGWVNRVPAAGNFLGNIHQGAVCKSTEITAKEAEIVEFLGPQLRSRGLFLVGLDLVGEWVTEINLTSPSAIRQINEVMGKNLEIELVAQMVEYVRAEQGRAKG</sequence>
<dbReference type="InterPro" id="IPR011761">
    <property type="entry name" value="ATP-grasp"/>
</dbReference>
<evidence type="ECO:0000256" key="3">
    <source>
        <dbReference type="ARBA" id="ARBA00022598"/>
    </source>
</evidence>
<dbReference type="Gene3D" id="3.40.50.20">
    <property type="match status" value="1"/>
</dbReference>
<dbReference type="GO" id="GO:0004363">
    <property type="term" value="F:glutathione synthase activity"/>
    <property type="evidence" value="ECO:0007669"/>
    <property type="project" value="UniProtKB-UniRule"/>
</dbReference>
<dbReference type="InterPro" id="IPR013815">
    <property type="entry name" value="ATP_grasp_subdomain_1"/>
</dbReference>
<dbReference type="HAMAP" id="MF_00162">
    <property type="entry name" value="GSH_S"/>
    <property type="match status" value="1"/>
</dbReference>
<dbReference type="SUPFAM" id="SSF56059">
    <property type="entry name" value="Glutathione synthetase ATP-binding domain-like"/>
    <property type="match status" value="1"/>
</dbReference>
<comment type="cofactor">
    <cofactor evidence="2">
        <name>Mg(2+)</name>
        <dbReference type="ChEBI" id="CHEBI:18420"/>
    </cofactor>
</comment>
<dbReference type="GO" id="GO:0005737">
    <property type="term" value="C:cytoplasm"/>
    <property type="evidence" value="ECO:0007669"/>
    <property type="project" value="TreeGrafter"/>
</dbReference>
<organism evidence="12 13">
    <name type="scientific">Candidatus Lambdaproteobacteria bacterium RIFOXYD2_FULL_56_26</name>
    <dbReference type="NCBI Taxonomy" id="1817773"/>
    <lineage>
        <taxon>Bacteria</taxon>
        <taxon>Pseudomonadati</taxon>
        <taxon>Pseudomonadota</taxon>
        <taxon>Candidatus Lambdaproteobacteria</taxon>
    </lineage>
</organism>
<reference evidence="12 13" key="1">
    <citation type="journal article" date="2016" name="Nat. Commun.">
        <title>Thousands of microbial genomes shed light on interconnected biogeochemical processes in an aquifer system.</title>
        <authorList>
            <person name="Anantharaman K."/>
            <person name="Brown C.T."/>
            <person name="Hug L.A."/>
            <person name="Sharon I."/>
            <person name="Castelle C.J."/>
            <person name="Probst A.J."/>
            <person name="Thomas B.C."/>
            <person name="Singh A."/>
            <person name="Wilkins M.J."/>
            <person name="Karaoz U."/>
            <person name="Brodie E.L."/>
            <person name="Williams K.H."/>
            <person name="Hubbard S.S."/>
            <person name="Banfield J.F."/>
        </authorList>
    </citation>
    <scope>NUCLEOTIDE SEQUENCE [LARGE SCALE GENOMIC DNA]</scope>
</reference>
<comment type="pathway">
    <text evidence="10">Sulfur metabolism; glutathione biosynthesis; glutathione from L-cysteine and L-glutamate: step 2/2.</text>
</comment>
<dbReference type="Gene3D" id="3.30.1490.20">
    <property type="entry name" value="ATP-grasp fold, A domain"/>
    <property type="match status" value="1"/>
</dbReference>
<dbReference type="EMBL" id="MFNF01000017">
    <property type="protein sequence ID" value="OGH03408.1"/>
    <property type="molecule type" value="Genomic_DNA"/>
</dbReference>
<dbReference type="InterPro" id="IPR006284">
    <property type="entry name" value="Glut_synth_pro"/>
</dbReference>
<evidence type="ECO:0000256" key="1">
    <source>
        <dbReference type="ARBA" id="ARBA00001936"/>
    </source>
</evidence>
<evidence type="ECO:0000256" key="8">
    <source>
        <dbReference type="ARBA" id="ARBA00022842"/>
    </source>
</evidence>
<comment type="catalytic activity">
    <reaction evidence="10">
        <text>gamma-L-glutamyl-L-cysteine + glycine + ATP = glutathione + ADP + phosphate + H(+)</text>
        <dbReference type="Rhea" id="RHEA:13557"/>
        <dbReference type="ChEBI" id="CHEBI:15378"/>
        <dbReference type="ChEBI" id="CHEBI:30616"/>
        <dbReference type="ChEBI" id="CHEBI:43474"/>
        <dbReference type="ChEBI" id="CHEBI:57305"/>
        <dbReference type="ChEBI" id="CHEBI:57925"/>
        <dbReference type="ChEBI" id="CHEBI:58173"/>
        <dbReference type="ChEBI" id="CHEBI:456216"/>
        <dbReference type="EC" id="6.3.2.3"/>
    </reaction>
</comment>
<dbReference type="InterPro" id="IPR016185">
    <property type="entry name" value="PreATP-grasp_dom_sf"/>
</dbReference>
<dbReference type="AlphaFoldDB" id="A0A1F6GZ32"/>
<evidence type="ECO:0000256" key="7">
    <source>
        <dbReference type="ARBA" id="ARBA00022840"/>
    </source>
</evidence>
<keyword evidence="9" id="KW-0464">Manganese</keyword>
<dbReference type="InterPro" id="IPR004218">
    <property type="entry name" value="GSHS_ATP-bd"/>
</dbReference>
<keyword evidence="7 10" id="KW-0067">ATP-binding</keyword>
<keyword evidence="5" id="KW-0479">Metal-binding</keyword>
<proteinExistence type="inferred from homology"/>
<dbReference type="Gene3D" id="3.30.470.20">
    <property type="entry name" value="ATP-grasp fold, B domain"/>
    <property type="match status" value="1"/>
</dbReference>
<keyword evidence="4 10" id="KW-0317">Glutathione biosynthesis</keyword>
<comment type="similarity">
    <text evidence="10">Belongs to the prokaryotic GSH synthase family.</text>
</comment>
<keyword evidence="6 10" id="KW-0547">Nucleotide-binding</keyword>
<dbReference type="SUPFAM" id="SSF52440">
    <property type="entry name" value="PreATP-grasp domain"/>
    <property type="match status" value="1"/>
</dbReference>
<dbReference type="Proteomes" id="UP000177583">
    <property type="component" value="Unassembled WGS sequence"/>
</dbReference>
<evidence type="ECO:0000256" key="4">
    <source>
        <dbReference type="ARBA" id="ARBA00022684"/>
    </source>
</evidence>
<dbReference type="PANTHER" id="PTHR21621:SF4">
    <property type="entry name" value="GLUTATHIONE SYNTHETASE"/>
    <property type="match status" value="1"/>
</dbReference>
<evidence type="ECO:0000256" key="9">
    <source>
        <dbReference type="ARBA" id="ARBA00023211"/>
    </source>
</evidence>
<dbReference type="PROSITE" id="PS50975">
    <property type="entry name" value="ATP_GRASP"/>
    <property type="match status" value="1"/>
</dbReference>
<accession>A0A1F6GZ32</accession>
<keyword evidence="3 10" id="KW-0436">Ligase</keyword>
<dbReference type="InterPro" id="IPR004215">
    <property type="entry name" value="GSHS_N"/>
</dbReference>
<feature type="domain" description="ATP-grasp" evidence="11">
    <location>
        <begin position="126"/>
        <end position="314"/>
    </location>
</feature>
<dbReference type="PANTHER" id="PTHR21621">
    <property type="entry name" value="RIBOSOMAL PROTEIN S6 MODIFICATION PROTEIN"/>
    <property type="match status" value="1"/>
</dbReference>
<keyword evidence="8" id="KW-0460">Magnesium</keyword>
<evidence type="ECO:0000259" key="11">
    <source>
        <dbReference type="PROSITE" id="PS50975"/>
    </source>
</evidence>
<dbReference type="GO" id="GO:0005524">
    <property type="term" value="F:ATP binding"/>
    <property type="evidence" value="ECO:0007669"/>
    <property type="project" value="UniProtKB-UniRule"/>
</dbReference>
<comment type="caution">
    <text evidence="12">The sequence shown here is derived from an EMBL/GenBank/DDBJ whole genome shotgun (WGS) entry which is preliminary data.</text>
</comment>
<evidence type="ECO:0000313" key="12">
    <source>
        <dbReference type="EMBL" id="OGH03408.1"/>
    </source>
</evidence>
<comment type="cofactor">
    <cofactor evidence="1">
        <name>Mn(2+)</name>
        <dbReference type="ChEBI" id="CHEBI:29035"/>
    </cofactor>
</comment>
<protein>
    <recommendedName>
        <fullName evidence="10">Glutathione synthetase</fullName>
        <ecNumber evidence="10">6.3.2.3</ecNumber>
    </recommendedName>
    <alternativeName>
        <fullName evidence="10">GSH synthetase</fullName>
        <shortName evidence="10">GSH-S</shortName>
        <shortName evidence="10">GSHase</shortName>
    </alternativeName>
    <alternativeName>
        <fullName evidence="10">Glutathione synthase</fullName>
    </alternativeName>
</protein>
<dbReference type="EC" id="6.3.2.3" evidence="10"/>